<keyword evidence="2" id="KW-1185">Reference proteome</keyword>
<sequence>MPREEPMDLLNNSSKEVVFKRKNGELIKKLAEESNFDEREATALALMHRKIRGERGHVTMSVFRDILHGGMDFTENIRHLLVDRIFSHLDKRNDLQILVDQWVTGLSLYLHGTTEEKTKFAYKVYDFMRGNKLTKEQIFPMLRGCLIRLQPEEDADETVKDMIDLLVKVIDTDRDGDVSSSEFEKVVKEKNQLFQECMGPVFPSREARHAFLSTFTDRNVDF</sequence>
<organism evidence="1 2">
    <name type="scientific">Eretmocerus hayati</name>
    <dbReference type="NCBI Taxonomy" id="131215"/>
    <lineage>
        <taxon>Eukaryota</taxon>
        <taxon>Metazoa</taxon>
        <taxon>Ecdysozoa</taxon>
        <taxon>Arthropoda</taxon>
        <taxon>Hexapoda</taxon>
        <taxon>Insecta</taxon>
        <taxon>Pterygota</taxon>
        <taxon>Neoptera</taxon>
        <taxon>Endopterygota</taxon>
        <taxon>Hymenoptera</taxon>
        <taxon>Apocrita</taxon>
        <taxon>Proctotrupomorpha</taxon>
        <taxon>Chalcidoidea</taxon>
        <taxon>Aphelinidae</taxon>
        <taxon>Aphelininae</taxon>
        <taxon>Eretmocerus</taxon>
    </lineage>
</organism>
<evidence type="ECO:0000313" key="2">
    <source>
        <dbReference type="Proteomes" id="UP001239111"/>
    </source>
</evidence>
<gene>
    <name evidence="1" type="ORF">QAD02_011956</name>
</gene>
<proteinExistence type="predicted"/>
<evidence type="ECO:0000313" key="1">
    <source>
        <dbReference type="EMBL" id="KAJ8676170.1"/>
    </source>
</evidence>
<comment type="caution">
    <text evidence="1">The sequence shown here is derived from an EMBL/GenBank/DDBJ whole genome shotgun (WGS) entry which is preliminary data.</text>
</comment>
<dbReference type="Proteomes" id="UP001239111">
    <property type="component" value="Chromosome 2"/>
</dbReference>
<protein>
    <submittedName>
        <fullName evidence="1">Uncharacterized protein</fullName>
    </submittedName>
</protein>
<accession>A0ACC2P318</accession>
<reference evidence="1" key="1">
    <citation type="submission" date="2023-04" db="EMBL/GenBank/DDBJ databases">
        <title>A chromosome-level genome assembly of the parasitoid wasp Eretmocerus hayati.</title>
        <authorList>
            <person name="Zhong Y."/>
            <person name="Liu S."/>
            <person name="Liu Y."/>
        </authorList>
    </citation>
    <scope>NUCLEOTIDE SEQUENCE</scope>
    <source>
        <strain evidence="1">ZJU_SS_LIU_2023</strain>
    </source>
</reference>
<dbReference type="EMBL" id="CM056742">
    <property type="protein sequence ID" value="KAJ8676170.1"/>
    <property type="molecule type" value="Genomic_DNA"/>
</dbReference>
<name>A0ACC2P318_9HYME</name>